<dbReference type="InterPro" id="IPR036322">
    <property type="entry name" value="WD40_repeat_dom_sf"/>
</dbReference>
<dbReference type="SUPFAM" id="SSF48371">
    <property type="entry name" value="ARM repeat"/>
    <property type="match status" value="1"/>
</dbReference>
<dbReference type="PANTHER" id="PTHR44099:SF4">
    <property type="entry name" value="RABCONNECTIN-3B, ISOFORM A"/>
    <property type="match status" value="1"/>
</dbReference>
<organism evidence="5 6">
    <name type="scientific">Anaeramoeba ignava</name>
    <name type="common">Anaerobic marine amoeba</name>
    <dbReference type="NCBI Taxonomy" id="1746090"/>
    <lineage>
        <taxon>Eukaryota</taxon>
        <taxon>Metamonada</taxon>
        <taxon>Anaeramoebidae</taxon>
        <taxon>Anaeramoeba</taxon>
    </lineage>
</organism>
<dbReference type="Pfam" id="PF00400">
    <property type="entry name" value="WD40"/>
    <property type="match status" value="4"/>
</dbReference>
<feature type="repeat" description="WD" evidence="3">
    <location>
        <begin position="615"/>
        <end position="656"/>
    </location>
</feature>
<dbReference type="InterPro" id="IPR016024">
    <property type="entry name" value="ARM-type_fold"/>
</dbReference>
<dbReference type="PROSITE" id="PS00678">
    <property type="entry name" value="WD_REPEATS_1"/>
    <property type="match status" value="1"/>
</dbReference>
<dbReference type="OrthoDB" id="338622at2759"/>
<evidence type="ECO:0000256" key="1">
    <source>
        <dbReference type="ARBA" id="ARBA00022574"/>
    </source>
</evidence>
<evidence type="ECO:0000313" key="5">
    <source>
        <dbReference type="EMBL" id="KAJ5071236.1"/>
    </source>
</evidence>
<dbReference type="PANTHER" id="PTHR44099">
    <property type="entry name" value="RABCONNECTIN-3B, ISOFORM A"/>
    <property type="match status" value="1"/>
</dbReference>
<dbReference type="Gene3D" id="2.130.10.10">
    <property type="entry name" value="YVTN repeat-like/Quinoprotein amine dehydrogenase"/>
    <property type="match status" value="3"/>
</dbReference>
<feature type="repeat" description="WD" evidence="3">
    <location>
        <begin position="527"/>
        <end position="569"/>
    </location>
</feature>
<dbReference type="Proteomes" id="UP001149090">
    <property type="component" value="Unassembled WGS sequence"/>
</dbReference>
<keyword evidence="2" id="KW-0677">Repeat</keyword>
<dbReference type="GO" id="GO:0005737">
    <property type="term" value="C:cytoplasm"/>
    <property type="evidence" value="ECO:0007669"/>
    <property type="project" value="TreeGrafter"/>
</dbReference>
<evidence type="ECO:0000256" key="3">
    <source>
        <dbReference type="PROSITE-ProRule" id="PRU00221"/>
    </source>
</evidence>
<sequence>MDSLEIGFVFWNKHKPEKHNITSILHTKDAKYFISGTQSGKICIWEFEKKKLENKITPKVILIGHNSPITALVNVHHTFVNACASVSLDGTLCIWNVDDGFCYSRREKLLSSCPTFLYVSNNQRCLIAAGNSNIIEIVDLYSMDIIQVLSTNGSFVSDLSLSYEGPSIYARNYIISLGLDNSIYYWKLPTYNEISSGRFEQFPKKSCMYKVEISKDFLCNSVSLSQNQSFLLITTNTSYYIYDSIATQNLFGDEFEINFINSKAKFIDDLHFAVWSCDTGDVGIYRIYLNQNAMKNFPNLESCLEEEIKKDDLTDDENQKTVDKEDFELIEFVMDAIDQKKIRKIQLEHRTKKTKKNHSFHEDLIIKNVKRIALFKLTDFSNQTKSQIYNFDFPISSNIFEDPEFHFVCGTSLGKIYFWDHDKIDETLRKSNQNENSNENSNENLNEKLNENSNEISNEILSSPSIISSFSDGWMLNDENTPFVTCNYIISDSSSFPSYIIDGYNTGDIVIQPIVLTHSNQSKITKLVGHSSEITALLSPKNYNNILVSASRDLTIRIWDMDDNKQVTTIQYHSSPIFALFDLIRSGEQHQLFCGVAENQTIIIYDLDCLEMKFILGHPSPIQRIFIEKNGKYLAVETHEKEMYLWRIDSGKLDRIISENQSNLQVSLIGDQYTELEFQGLIFDKENRKQPTNGFLMNYQFSQTHGLIINIPELCNYLREMEFIEEINLAEVDILHFLSLFIPWGVLDNLDDLLGNRLGIVKPESTQTSLCIFGNSNAISIFSPKMEYLFLKWKISPTITAMTVLFCVAIGHALTQSTYLKFQSIGNELIANFCEFIPKKLENYHKPSLSFLSKFWQVSHEEIQQAAEVIIGNYLDHLNPVERKEIANEWEIRIQKTISTSNKLDGFLILAYLSVNYPDSLSKYLSKRILSNLLESMEESNIRSAISIRLIGRGFKIWKRHSEEATLAIRNMISLACFSENNRIQKESKKSLFLIGKINPNLFFVGFRKEMTRPELGIEPKKLFYSTLLDIIQESPVCLLKKLIDMLKIICLAFFSGDGEENKGLDAQSTKILNTITKTFPMIDYNSSNSRIIVGLQSGGFGIFDIKRDAHYKFSGHKRSVSAIQFNPSGKFIASYSHKENTLRIWKLTSSLFHSSKLLLKSVRSTDLEQYHKLTPDQQVSRMQLHPKTKMGNILRNLSLTWDSDHSIKIFWQSKLVHAEKFK</sequence>
<dbReference type="AlphaFoldDB" id="A0A9Q0LEJ2"/>
<dbReference type="PROSITE" id="PS50082">
    <property type="entry name" value="WD_REPEATS_2"/>
    <property type="match status" value="3"/>
</dbReference>
<evidence type="ECO:0000256" key="4">
    <source>
        <dbReference type="SAM" id="Coils"/>
    </source>
</evidence>
<reference evidence="5" key="1">
    <citation type="submission" date="2022-10" db="EMBL/GenBank/DDBJ databases">
        <title>Novel sulphate-reducing endosymbionts in the free-living metamonad Anaeramoeba.</title>
        <authorList>
            <person name="Jerlstrom-Hultqvist J."/>
            <person name="Cepicka I."/>
            <person name="Gallot-Lavallee L."/>
            <person name="Salas-Leiva D."/>
            <person name="Curtis B.A."/>
            <person name="Zahonova K."/>
            <person name="Pipaliya S."/>
            <person name="Dacks J."/>
            <person name="Roger A.J."/>
        </authorList>
    </citation>
    <scope>NUCLEOTIDE SEQUENCE</scope>
    <source>
        <strain evidence="5">BMAN</strain>
    </source>
</reference>
<keyword evidence="4" id="KW-0175">Coiled coil</keyword>
<dbReference type="InterPro" id="IPR019775">
    <property type="entry name" value="WD40_repeat_CS"/>
</dbReference>
<dbReference type="InterPro" id="IPR015943">
    <property type="entry name" value="WD40/YVTN_repeat-like_dom_sf"/>
</dbReference>
<dbReference type="SUPFAM" id="SSF50978">
    <property type="entry name" value="WD40 repeat-like"/>
    <property type="match status" value="2"/>
</dbReference>
<protein>
    <submittedName>
        <fullName evidence="5">Rabconnectin-3b isoform a</fullName>
    </submittedName>
</protein>
<gene>
    <name evidence="5" type="ORF">M0811_10508</name>
</gene>
<proteinExistence type="predicted"/>
<feature type="coiled-coil region" evidence="4">
    <location>
        <begin position="428"/>
        <end position="455"/>
    </location>
</feature>
<comment type="caution">
    <text evidence="5">The sequence shown here is derived from an EMBL/GenBank/DDBJ whole genome shotgun (WGS) entry which is preliminary data.</text>
</comment>
<accession>A0A9Q0LEJ2</accession>
<name>A0A9Q0LEJ2_ANAIG</name>
<dbReference type="PROSITE" id="PS50294">
    <property type="entry name" value="WD_REPEATS_REGION"/>
    <property type="match status" value="1"/>
</dbReference>
<feature type="repeat" description="WD" evidence="3">
    <location>
        <begin position="1114"/>
        <end position="1150"/>
    </location>
</feature>
<dbReference type="InterPro" id="IPR001680">
    <property type="entry name" value="WD40_rpt"/>
</dbReference>
<dbReference type="InterPro" id="IPR049916">
    <property type="entry name" value="WDR72-like"/>
</dbReference>
<dbReference type="OMA" id="KQMPPRI"/>
<evidence type="ECO:0000313" key="6">
    <source>
        <dbReference type="Proteomes" id="UP001149090"/>
    </source>
</evidence>
<dbReference type="EMBL" id="JAPDFW010000090">
    <property type="protein sequence ID" value="KAJ5071236.1"/>
    <property type="molecule type" value="Genomic_DNA"/>
</dbReference>
<dbReference type="SMART" id="SM00320">
    <property type="entry name" value="WD40"/>
    <property type="match status" value="8"/>
</dbReference>
<keyword evidence="6" id="KW-1185">Reference proteome</keyword>
<evidence type="ECO:0000256" key="2">
    <source>
        <dbReference type="ARBA" id="ARBA00022737"/>
    </source>
</evidence>
<keyword evidence="1 3" id="KW-0853">WD repeat</keyword>